<organism evidence="1 2">
    <name type="scientific">Occultella aeris</name>
    <dbReference type="NCBI Taxonomy" id="2761496"/>
    <lineage>
        <taxon>Bacteria</taxon>
        <taxon>Bacillati</taxon>
        <taxon>Actinomycetota</taxon>
        <taxon>Actinomycetes</taxon>
        <taxon>Micrococcales</taxon>
        <taxon>Ruaniaceae</taxon>
        <taxon>Occultella</taxon>
    </lineage>
</organism>
<dbReference type="RefSeq" id="WP_156741082.1">
    <property type="nucleotide sequence ID" value="NZ_CACRYJ010000032.1"/>
</dbReference>
<accession>A0A7M4DJL1</accession>
<protein>
    <recommendedName>
        <fullName evidence="3">AroM family protein</fullName>
    </recommendedName>
</protein>
<dbReference type="Pfam" id="PF07302">
    <property type="entry name" value="AroM"/>
    <property type="match status" value="1"/>
</dbReference>
<name>A0A7M4DJL1_9MICO</name>
<comment type="caution">
    <text evidence="1">The sequence shown here is derived from an EMBL/GenBank/DDBJ whole genome shotgun (WGS) entry which is preliminary data.</text>
</comment>
<evidence type="ECO:0000313" key="1">
    <source>
        <dbReference type="EMBL" id="VZO37231.1"/>
    </source>
</evidence>
<gene>
    <name evidence="1" type="ORF">HALOF300_02318</name>
</gene>
<reference evidence="1 2" key="1">
    <citation type="submission" date="2019-11" db="EMBL/GenBank/DDBJ databases">
        <authorList>
            <person name="Criscuolo A."/>
        </authorList>
    </citation>
    <scope>NUCLEOTIDE SEQUENCE [LARGE SCALE GENOMIC DNA]</scope>
    <source>
        <strain evidence="1">CIP111667</strain>
    </source>
</reference>
<evidence type="ECO:0000313" key="2">
    <source>
        <dbReference type="Proteomes" id="UP000419743"/>
    </source>
</evidence>
<proteinExistence type="predicted"/>
<dbReference type="Proteomes" id="UP000419743">
    <property type="component" value="Unassembled WGS sequence"/>
</dbReference>
<dbReference type="EMBL" id="CACRYJ010000032">
    <property type="protein sequence ID" value="VZO37231.1"/>
    <property type="molecule type" value="Genomic_DNA"/>
</dbReference>
<keyword evidence="2" id="KW-1185">Reference proteome</keyword>
<sequence>MTTLALITIGQAPRTDVTPEILPVLPADDIREYGALDDLDADQITALAPRPGESALTSRLRDGGSAVFGHDRAVPLLQEAVSRAERDGADLTLLMCGGLFPALVHERPLFGVERLAHDGVRGLLGGFGPGARLGVVRPLPEQTGEAYEHWEASIGVRPNAATSASPYTDPVETIAAAAATLATEADLIVLDCMGFDETMRAAATAAVGPDVTVVTIRSVAARLLGAVL</sequence>
<dbReference type="AlphaFoldDB" id="A0A7M4DJL1"/>
<evidence type="ECO:0008006" key="3">
    <source>
        <dbReference type="Google" id="ProtNLM"/>
    </source>
</evidence>
<dbReference type="InterPro" id="IPR010843">
    <property type="entry name" value="Uncharacterised_AroM"/>
</dbReference>